<evidence type="ECO:0000256" key="2">
    <source>
        <dbReference type="PROSITE-ProRule" id="PRU00339"/>
    </source>
</evidence>
<proteinExistence type="predicted"/>
<reference evidence="3 4" key="1">
    <citation type="submission" date="2020-12" db="EMBL/GenBank/DDBJ databases">
        <title>Sphingomonas sp.</title>
        <authorList>
            <person name="Kim M.K."/>
        </authorList>
    </citation>
    <scope>NUCLEOTIDE SEQUENCE [LARGE SCALE GENOMIC DNA]</scope>
    <source>
        <strain evidence="3 4">BT552</strain>
    </source>
</reference>
<evidence type="ECO:0000313" key="3">
    <source>
        <dbReference type="EMBL" id="MBM6575228.1"/>
    </source>
</evidence>
<organism evidence="3 4">
    <name type="scientific">Sphingomonas longa</name>
    <dbReference type="NCBI Taxonomy" id="2778730"/>
    <lineage>
        <taxon>Bacteria</taxon>
        <taxon>Pseudomonadati</taxon>
        <taxon>Pseudomonadota</taxon>
        <taxon>Alphaproteobacteria</taxon>
        <taxon>Sphingomonadales</taxon>
        <taxon>Sphingomonadaceae</taxon>
        <taxon>Sphingomonas</taxon>
    </lineage>
</organism>
<evidence type="ECO:0000256" key="1">
    <source>
        <dbReference type="ARBA" id="ARBA00022679"/>
    </source>
</evidence>
<dbReference type="EMBL" id="JAFEMC010000001">
    <property type="protein sequence ID" value="MBM6575228.1"/>
    <property type="molecule type" value="Genomic_DNA"/>
</dbReference>
<feature type="repeat" description="TPR" evidence="2">
    <location>
        <begin position="153"/>
        <end position="186"/>
    </location>
</feature>
<dbReference type="InterPro" id="IPR027417">
    <property type="entry name" value="P-loop_NTPase"/>
</dbReference>
<dbReference type="InterPro" id="IPR011990">
    <property type="entry name" value="TPR-like_helical_dom_sf"/>
</dbReference>
<dbReference type="PROSITE" id="PS50005">
    <property type="entry name" value="TPR"/>
    <property type="match status" value="1"/>
</dbReference>
<comment type="caution">
    <text evidence="3">The sequence shown here is derived from an EMBL/GenBank/DDBJ whole genome shotgun (WGS) entry which is preliminary data.</text>
</comment>
<dbReference type="PANTHER" id="PTHR12788">
    <property type="entry name" value="PROTEIN-TYROSINE SULFOTRANSFERASE 2"/>
    <property type="match status" value="1"/>
</dbReference>
<dbReference type="InterPro" id="IPR019734">
    <property type="entry name" value="TPR_rpt"/>
</dbReference>
<protein>
    <submittedName>
        <fullName evidence="3">Sulfotransferase</fullName>
    </submittedName>
</protein>
<keyword evidence="4" id="KW-1185">Reference proteome</keyword>
<name>A0ABS2D2S4_9SPHN</name>
<dbReference type="PANTHER" id="PTHR12788:SF10">
    <property type="entry name" value="PROTEIN-TYROSINE SULFOTRANSFERASE"/>
    <property type="match status" value="1"/>
</dbReference>
<sequence>MTQTTRSRPSNPRQTAVASARLEAAQRFLTTGDVRGAHSTLTDILQDDAGNVPALLMMARIGVQAGQDASACKLLIAAAEQAPDRHDIWSALVEVLDRLAIADAQAIVAVRRSARPDVAAYRTISVHLMEQGGDHVGARDGLQAIVDADPDDAKALLALGNAQRTLGDTDAAIGSYRRAISTGREVGRGSWALSDIKMFRFTEDEVVAMEGWLARDDLSAADRTPLSFALARAREIAGDHAAAFAQYQAANHDKRAEQPHDARAIDAEIEATRRSLTPAFFERSAAAGCAEPGPIFIVGLPRSGSTLVEQILASHSAIEATRELGDLEAIVRHIALSPQGRGISYQQTLAATDAKGLEALGREYLRRTRSHRRTGRRLFIDKAPANFRHVGLIKTILPHAKIIDMRRDALGGGLSIYKQLFSRGFTFANSLKDIAAYRRGYVRMMTLWDDLLPGAVHPVELQDLVTDTETTVRRLLDYLGLPFEPACLDFHRTERAIRTPSAEQVRQPISVAALESWRPYERWLGPLAE</sequence>
<dbReference type="InterPro" id="IPR026634">
    <property type="entry name" value="TPST-like"/>
</dbReference>
<dbReference type="Gene3D" id="3.40.50.300">
    <property type="entry name" value="P-loop containing nucleotide triphosphate hydrolases"/>
    <property type="match status" value="1"/>
</dbReference>
<dbReference type="SUPFAM" id="SSF52540">
    <property type="entry name" value="P-loop containing nucleoside triphosphate hydrolases"/>
    <property type="match status" value="1"/>
</dbReference>
<dbReference type="Gene3D" id="1.25.40.10">
    <property type="entry name" value="Tetratricopeptide repeat domain"/>
    <property type="match status" value="2"/>
</dbReference>
<dbReference type="Pfam" id="PF13469">
    <property type="entry name" value="Sulfotransfer_3"/>
    <property type="match status" value="1"/>
</dbReference>
<keyword evidence="1" id="KW-0808">Transferase</keyword>
<keyword evidence="2" id="KW-0802">TPR repeat</keyword>
<gene>
    <name evidence="3" type="ORF">ILT43_02510</name>
</gene>
<dbReference type="SUPFAM" id="SSF48452">
    <property type="entry name" value="TPR-like"/>
    <property type="match status" value="1"/>
</dbReference>
<accession>A0ABS2D2S4</accession>
<dbReference type="Pfam" id="PF14559">
    <property type="entry name" value="TPR_19"/>
    <property type="match status" value="1"/>
</dbReference>
<dbReference type="RefSeq" id="WP_204193902.1">
    <property type="nucleotide sequence ID" value="NZ_JAFEMC010000001.1"/>
</dbReference>
<dbReference type="Proteomes" id="UP000763641">
    <property type="component" value="Unassembled WGS sequence"/>
</dbReference>
<evidence type="ECO:0000313" key="4">
    <source>
        <dbReference type="Proteomes" id="UP000763641"/>
    </source>
</evidence>